<reference evidence="1" key="1">
    <citation type="submission" date="2024-09" db="EMBL/GenBank/DDBJ databases">
        <title>Black Yeasts Isolated from many extreme environments.</title>
        <authorList>
            <person name="Coleine C."/>
            <person name="Stajich J.E."/>
            <person name="Selbmann L."/>
        </authorList>
    </citation>
    <scope>NUCLEOTIDE SEQUENCE</scope>
    <source>
        <strain evidence="1">CCFEE 5737</strain>
    </source>
</reference>
<proteinExistence type="predicted"/>
<gene>
    <name evidence="1" type="ORF">LTS18_010642</name>
</gene>
<evidence type="ECO:0000313" key="2">
    <source>
        <dbReference type="Proteomes" id="UP001186974"/>
    </source>
</evidence>
<comment type="caution">
    <text evidence="1">The sequence shown here is derived from an EMBL/GenBank/DDBJ whole genome shotgun (WGS) entry which is preliminary data.</text>
</comment>
<keyword evidence="2" id="KW-1185">Reference proteome</keyword>
<accession>A0ACC3DZR8</accession>
<protein>
    <submittedName>
        <fullName evidence="1">Uncharacterized protein</fullName>
    </submittedName>
</protein>
<organism evidence="1 2">
    <name type="scientific">Coniosporium uncinatum</name>
    <dbReference type="NCBI Taxonomy" id="93489"/>
    <lineage>
        <taxon>Eukaryota</taxon>
        <taxon>Fungi</taxon>
        <taxon>Dikarya</taxon>
        <taxon>Ascomycota</taxon>
        <taxon>Pezizomycotina</taxon>
        <taxon>Dothideomycetes</taxon>
        <taxon>Dothideomycetes incertae sedis</taxon>
        <taxon>Coniosporium</taxon>
    </lineage>
</organism>
<evidence type="ECO:0000313" key="1">
    <source>
        <dbReference type="EMBL" id="KAK3082225.1"/>
    </source>
</evidence>
<name>A0ACC3DZR8_9PEZI</name>
<dbReference type="EMBL" id="JAWDJW010000003">
    <property type="protein sequence ID" value="KAK3082225.1"/>
    <property type="molecule type" value="Genomic_DNA"/>
</dbReference>
<sequence length="450" mass="46819">MQMSVPYPLHSPLDPQTPEADKDYSMTSPLLGDGSNFPCKGYQNDRPIRTTADYVAGKTYSMSLTGTATHGGGSCQLSLSYDNGKTFKVIKSIIGGCPLTSTYDFTIPSYAPSGQALFAWTWNNRIGNREMYMNCAEVNIVGSSSSRRAARTKRQSDFTSMDDLPYIYRANVAGLDNCTIPEGFDPVYPNPGPDVIYGVSDTQVQSDKAQTPQECDAPTPYGQTYKDLGDTGVGVSASGAAITTPVGSSTSTAASASVSPGVFAPGASSAITSSATATGASSTASTLVSPTFTVPAIGSSTLSTSTILAPSSASFNASITISPSTTPTDIPFYTPTATPIPTPGVPLGGALSYAIPANSSLYLPCIGGSFLCTSDSSFMICDQYATATPTNPAWRYSVELHVAAGMACVPHLTAFLDDAVADTFAGAFPGDGIIPKGYFRSDRYVRAGEQ</sequence>
<dbReference type="Proteomes" id="UP001186974">
    <property type="component" value="Unassembled WGS sequence"/>
</dbReference>